<evidence type="ECO:0000256" key="3">
    <source>
        <dbReference type="ARBA" id="ARBA00022741"/>
    </source>
</evidence>
<evidence type="ECO:0008006" key="11">
    <source>
        <dbReference type="Google" id="ProtNLM"/>
    </source>
</evidence>
<name>S7PUR2_GLOTA</name>
<dbReference type="GO" id="GO:0005524">
    <property type="term" value="F:ATP binding"/>
    <property type="evidence" value="ECO:0007669"/>
    <property type="project" value="UniProtKB-KW"/>
</dbReference>
<dbReference type="GO" id="GO:0033314">
    <property type="term" value="P:mitotic DNA replication checkpoint signaling"/>
    <property type="evidence" value="ECO:0007669"/>
    <property type="project" value="TreeGrafter"/>
</dbReference>
<dbReference type="Gene3D" id="3.40.50.300">
    <property type="entry name" value="P-loop containing nucleotide triphosphate hydrolases"/>
    <property type="match status" value="1"/>
</dbReference>
<evidence type="ECO:0000256" key="1">
    <source>
        <dbReference type="ARBA" id="ARBA00004123"/>
    </source>
</evidence>
<organism evidence="9 10">
    <name type="scientific">Gloeophyllum trabeum (strain ATCC 11539 / FP-39264 / Madison 617)</name>
    <name type="common">Brown rot fungus</name>
    <dbReference type="NCBI Taxonomy" id="670483"/>
    <lineage>
        <taxon>Eukaryota</taxon>
        <taxon>Fungi</taxon>
        <taxon>Dikarya</taxon>
        <taxon>Basidiomycota</taxon>
        <taxon>Agaricomycotina</taxon>
        <taxon>Agaricomycetes</taxon>
        <taxon>Gloeophyllales</taxon>
        <taxon>Gloeophyllaceae</taxon>
        <taxon>Gloeophyllum</taxon>
    </lineage>
</organism>
<evidence type="ECO:0000256" key="6">
    <source>
        <dbReference type="ARBA" id="ARBA00023242"/>
    </source>
</evidence>
<gene>
    <name evidence="9" type="ORF">GLOTRDRAFT_48731</name>
</gene>
<dbReference type="GeneID" id="19306598"/>
<keyword evidence="10" id="KW-1185">Reference proteome</keyword>
<keyword evidence="5" id="KW-0067">ATP-binding</keyword>
<dbReference type="PANTHER" id="PTHR12172:SF0">
    <property type="entry name" value="CELL CYCLE CHECKPOINT PROTEIN RAD17"/>
    <property type="match status" value="1"/>
</dbReference>
<evidence type="ECO:0000256" key="4">
    <source>
        <dbReference type="ARBA" id="ARBA00022763"/>
    </source>
</evidence>
<dbReference type="EMBL" id="KB469310">
    <property type="protein sequence ID" value="EPQ51476.1"/>
    <property type="molecule type" value="Genomic_DNA"/>
</dbReference>
<dbReference type="InterPro" id="IPR004582">
    <property type="entry name" value="Checkpoint_prot_Rad17_Rad24"/>
</dbReference>
<dbReference type="GO" id="GO:0003682">
    <property type="term" value="F:chromatin binding"/>
    <property type="evidence" value="ECO:0007669"/>
    <property type="project" value="TreeGrafter"/>
</dbReference>
<sequence>DKLWLEMYEPTSEADLAVHKKKVEDVRQWLAEAFEGGPSGKLRKYRRLLVLSGPAGAAKTATMRVLSREIGFEILEWQNAVSEGLPSKGEPDSFADYEGAMDKFQAFAARASSCRPVFSSAPSQSSQSNLSSSKHQLILLEDLPNVAHAQTQERFHAILEGLVHSPSLIPVVVVVSDAGERGESGEDVGFASGPSRREAVGVRSVVPPGLLRSPYATEIKFNAISATLMRKALQSLLSRHFSRAAGAPPSKDVVDLVVDTANGDIRSAIMSLQFACTPSKGKKKAAVPRGLLEVVSRREQSLAMFHLLGKVLYNKRKGDPPAPSASKRDIERDREFDARLRDPPPLPEHLREHHRRTSRVDVENYAQFCNGVEEAEGVCEALSWVDCGGGEQWYQTNPNGFQLLARGTLHALPTPVPRRAGQGLYKPEFFECGRRAREGAGAVEDVLGWLGEVRVVFFAGGAHRWRREEVVMELGGVLRARASLHTSGPHVPPRTHRLFSALGEEVKARAELCEDEVPEPEEWGGEGGRRGGADEGQGKGGWLEEDDIEE</sequence>
<feature type="compositionally biased region" description="Basic and acidic residues" evidence="8">
    <location>
        <begin position="527"/>
        <end position="537"/>
    </location>
</feature>
<evidence type="ECO:0000256" key="2">
    <source>
        <dbReference type="ARBA" id="ARBA00006168"/>
    </source>
</evidence>
<keyword evidence="3" id="KW-0547">Nucleotide-binding</keyword>
<dbReference type="GO" id="GO:0000077">
    <property type="term" value="P:DNA damage checkpoint signaling"/>
    <property type="evidence" value="ECO:0007669"/>
    <property type="project" value="TreeGrafter"/>
</dbReference>
<dbReference type="eggNOG" id="KOG1970">
    <property type="taxonomic scope" value="Eukaryota"/>
</dbReference>
<keyword evidence="7" id="KW-0131">Cell cycle</keyword>
<evidence type="ECO:0000313" key="9">
    <source>
        <dbReference type="EMBL" id="EPQ51476.1"/>
    </source>
</evidence>
<keyword evidence="6" id="KW-0539">Nucleus</keyword>
<dbReference type="GO" id="GO:0003689">
    <property type="term" value="F:DNA clamp loader activity"/>
    <property type="evidence" value="ECO:0007669"/>
    <property type="project" value="TreeGrafter"/>
</dbReference>
<dbReference type="GO" id="GO:0006281">
    <property type="term" value="P:DNA repair"/>
    <property type="evidence" value="ECO:0007669"/>
    <property type="project" value="InterPro"/>
</dbReference>
<dbReference type="Pfam" id="PF03215">
    <property type="entry name" value="Rad17"/>
    <property type="match status" value="1"/>
</dbReference>
<feature type="region of interest" description="Disordered" evidence="8">
    <location>
        <begin position="316"/>
        <end position="356"/>
    </location>
</feature>
<evidence type="ECO:0000313" key="10">
    <source>
        <dbReference type="Proteomes" id="UP000030669"/>
    </source>
</evidence>
<protein>
    <recommendedName>
        <fullName evidence="11">Rad17-domain-containing protein</fullName>
    </recommendedName>
</protein>
<feature type="compositionally biased region" description="Acidic residues" evidence="8">
    <location>
        <begin position="513"/>
        <end position="524"/>
    </location>
</feature>
<dbReference type="OMA" id="ECDALMD"/>
<reference evidence="9 10" key="1">
    <citation type="journal article" date="2012" name="Science">
        <title>The Paleozoic origin of enzymatic lignin decomposition reconstructed from 31 fungal genomes.</title>
        <authorList>
            <person name="Floudas D."/>
            <person name="Binder M."/>
            <person name="Riley R."/>
            <person name="Barry K."/>
            <person name="Blanchette R.A."/>
            <person name="Henrissat B."/>
            <person name="Martinez A.T."/>
            <person name="Otillar R."/>
            <person name="Spatafora J.W."/>
            <person name="Yadav J.S."/>
            <person name="Aerts A."/>
            <person name="Benoit I."/>
            <person name="Boyd A."/>
            <person name="Carlson A."/>
            <person name="Copeland A."/>
            <person name="Coutinho P.M."/>
            <person name="de Vries R.P."/>
            <person name="Ferreira P."/>
            <person name="Findley K."/>
            <person name="Foster B."/>
            <person name="Gaskell J."/>
            <person name="Glotzer D."/>
            <person name="Gorecki P."/>
            <person name="Heitman J."/>
            <person name="Hesse C."/>
            <person name="Hori C."/>
            <person name="Igarashi K."/>
            <person name="Jurgens J.A."/>
            <person name="Kallen N."/>
            <person name="Kersten P."/>
            <person name="Kohler A."/>
            <person name="Kuees U."/>
            <person name="Kumar T.K.A."/>
            <person name="Kuo A."/>
            <person name="LaButti K."/>
            <person name="Larrondo L.F."/>
            <person name="Lindquist E."/>
            <person name="Ling A."/>
            <person name="Lombard V."/>
            <person name="Lucas S."/>
            <person name="Lundell T."/>
            <person name="Martin R."/>
            <person name="McLaughlin D.J."/>
            <person name="Morgenstern I."/>
            <person name="Morin E."/>
            <person name="Murat C."/>
            <person name="Nagy L.G."/>
            <person name="Nolan M."/>
            <person name="Ohm R.A."/>
            <person name="Patyshakuliyeva A."/>
            <person name="Rokas A."/>
            <person name="Ruiz-Duenas F.J."/>
            <person name="Sabat G."/>
            <person name="Salamov A."/>
            <person name="Samejima M."/>
            <person name="Schmutz J."/>
            <person name="Slot J.C."/>
            <person name="St John F."/>
            <person name="Stenlid J."/>
            <person name="Sun H."/>
            <person name="Sun S."/>
            <person name="Syed K."/>
            <person name="Tsang A."/>
            <person name="Wiebenga A."/>
            <person name="Young D."/>
            <person name="Pisabarro A."/>
            <person name="Eastwood D.C."/>
            <person name="Martin F."/>
            <person name="Cullen D."/>
            <person name="Grigoriev I.V."/>
            <person name="Hibbett D.S."/>
        </authorList>
    </citation>
    <scope>NUCLEOTIDE SEQUENCE [LARGE SCALE GENOMIC DNA]</scope>
    <source>
        <strain evidence="9 10">ATCC 11539</strain>
    </source>
</reference>
<feature type="compositionally biased region" description="Basic and acidic residues" evidence="8">
    <location>
        <begin position="326"/>
        <end position="342"/>
    </location>
</feature>
<dbReference type="RefSeq" id="XP_007869888.1">
    <property type="nucleotide sequence ID" value="XM_007871697.1"/>
</dbReference>
<comment type="similarity">
    <text evidence="2">Belongs to the rad17/RAD24 family.</text>
</comment>
<dbReference type="STRING" id="670483.S7PUR2"/>
<comment type="subcellular location">
    <subcellularLocation>
        <location evidence="1">Nucleus</location>
    </subcellularLocation>
</comment>
<dbReference type="GO" id="GO:0005634">
    <property type="term" value="C:nucleus"/>
    <property type="evidence" value="ECO:0007669"/>
    <property type="project" value="UniProtKB-SubCell"/>
</dbReference>
<feature type="region of interest" description="Disordered" evidence="8">
    <location>
        <begin position="512"/>
        <end position="550"/>
    </location>
</feature>
<evidence type="ECO:0000256" key="5">
    <source>
        <dbReference type="ARBA" id="ARBA00022840"/>
    </source>
</evidence>
<dbReference type="OrthoDB" id="10265971at2759"/>
<keyword evidence="4" id="KW-0227">DNA damage</keyword>
<dbReference type="InterPro" id="IPR027417">
    <property type="entry name" value="P-loop_NTPase"/>
</dbReference>
<dbReference type="HOGENOM" id="CLU_018598_1_0_1"/>
<dbReference type="Proteomes" id="UP000030669">
    <property type="component" value="Unassembled WGS sequence"/>
</dbReference>
<evidence type="ECO:0000256" key="7">
    <source>
        <dbReference type="ARBA" id="ARBA00023306"/>
    </source>
</evidence>
<dbReference type="SUPFAM" id="SSF52540">
    <property type="entry name" value="P-loop containing nucleoside triphosphate hydrolases"/>
    <property type="match status" value="1"/>
</dbReference>
<proteinExistence type="inferred from homology"/>
<evidence type="ECO:0000256" key="8">
    <source>
        <dbReference type="SAM" id="MobiDB-lite"/>
    </source>
</evidence>
<dbReference type="KEGG" id="gtr:GLOTRDRAFT_48731"/>
<accession>S7PUR2</accession>
<dbReference type="AlphaFoldDB" id="S7PUR2"/>
<feature type="non-terminal residue" evidence="9">
    <location>
        <position position="1"/>
    </location>
</feature>
<dbReference type="PANTHER" id="PTHR12172">
    <property type="entry name" value="CELL CYCLE CHECKPOINT PROTEIN RAD17"/>
    <property type="match status" value="1"/>
</dbReference>